<keyword evidence="3" id="KW-0804">Transcription</keyword>
<evidence type="ECO:0000313" key="6">
    <source>
        <dbReference type="EMBL" id="KEJ91993.1"/>
    </source>
</evidence>
<evidence type="ECO:0000313" key="7">
    <source>
        <dbReference type="Proteomes" id="UP000027665"/>
    </source>
</evidence>
<keyword evidence="7" id="KW-1185">Reference proteome</keyword>
<dbReference type="PROSITE" id="PS51071">
    <property type="entry name" value="HTH_RPIR"/>
    <property type="match status" value="1"/>
</dbReference>
<accession>A0A073INR4</accession>
<dbReference type="Pfam" id="PF01380">
    <property type="entry name" value="SIS"/>
    <property type="match status" value="1"/>
</dbReference>
<evidence type="ECO:0000256" key="1">
    <source>
        <dbReference type="ARBA" id="ARBA00023015"/>
    </source>
</evidence>
<dbReference type="GO" id="GO:0097367">
    <property type="term" value="F:carbohydrate derivative binding"/>
    <property type="evidence" value="ECO:0007669"/>
    <property type="project" value="InterPro"/>
</dbReference>
<feature type="domain" description="HTH rpiR-type" evidence="4">
    <location>
        <begin position="7"/>
        <end position="83"/>
    </location>
</feature>
<gene>
    <name evidence="6" type="ORF">EH55_06315</name>
</gene>
<dbReference type="GO" id="GO:1901135">
    <property type="term" value="P:carbohydrate derivative metabolic process"/>
    <property type="evidence" value="ECO:0007669"/>
    <property type="project" value="InterPro"/>
</dbReference>
<feature type="domain" description="SIS" evidence="5">
    <location>
        <begin position="132"/>
        <end position="269"/>
    </location>
</feature>
<dbReference type="InterPro" id="IPR047640">
    <property type="entry name" value="RpiR-like"/>
</dbReference>
<organism evidence="6 7">
    <name type="scientific">Synergistes jonesii</name>
    <dbReference type="NCBI Taxonomy" id="2754"/>
    <lineage>
        <taxon>Bacteria</taxon>
        <taxon>Thermotogati</taxon>
        <taxon>Synergistota</taxon>
        <taxon>Synergistia</taxon>
        <taxon>Synergistales</taxon>
        <taxon>Synergistaceae</taxon>
        <taxon>Synergistes</taxon>
    </lineage>
</organism>
<dbReference type="GeneID" id="90983890"/>
<dbReference type="Pfam" id="PF01418">
    <property type="entry name" value="HTH_6"/>
    <property type="match status" value="1"/>
</dbReference>
<dbReference type="CDD" id="cd05013">
    <property type="entry name" value="SIS_RpiR"/>
    <property type="match status" value="1"/>
</dbReference>
<evidence type="ECO:0000256" key="3">
    <source>
        <dbReference type="ARBA" id="ARBA00023163"/>
    </source>
</evidence>
<dbReference type="OrthoDB" id="2500at2"/>
<dbReference type="STRING" id="2754.EH55_06315"/>
<evidence type="ECO:0000259" key="5">
    <source>
        <dbReference type="PROSITE" id="PS51464"/>
    </source>
</evidence>
<dbReference type="EMBL" id="JMKI01000036">
    <property type="protein sequence ID" value="KEJ91993.1"/>
    <property type="molecule type" value="Genomic_DNA"/>
</dbReference>
<dbReference type="GO" id="GO:0003677">
    <property type="term" value="F:DNA binding"/>
    <property type="evidence" value="ECO:0007669"/>
    <property type="project" value="UniProtKB-KW"/>
</dbReference>
<dbReference type="RefSeq" id="WP_037976719.1">
    <property type="nucleotide sequence ID" value="NZ_JMKI01000036.1"/>
</dbReference>
<evidence type="ECO:0008006" key="8">
    <source>
        <dbReference type="Google" id="ProtNLM"/>
    </source>
</evidence>
<keyword evidence="2" id="KW-0238">DNA-binding</keyword>
<reference evidence="6 7" key="1">
    <citation type="submission" date="2014-04" db="EMBL/GenBank/DDBJ databases">
        <title>Draft Genome Sequence of Synergistes jonesii.</title>
        <authorList>
            <person name="Coil D.A."/>
            <person name="Eisen J.A."/>
            <person name="Holland-Moritz H.E."/>
        </authorList>
    </citation>
    <scope>NUCLEOTIDE SEQUENCE [LARGE SCALE GENOMIC DNA]</scope>
    <source>
        <strain evidence="6 7">78-1</strain>
    </source>
</reference>
<evidence type="ECO:0000259" key="4">
    <source>
        <dbReference type="PROSITE" id="PS51071"/>
    </source>
</evidence>
<protein>
    <recommendedName>
        <fullName evidence="8">RpiR family transcriptional regulator</fullName>
    </recommendedName>
</protein>
<dbReference type="SUPFAM" id="SSF46689">
    <property type="entry name" value="Homeodomain-like"/>
    <property type="match status" value="1"/>
</dbReference>
<dbReference type="PANTHER" id="PTHR30514:SF18">
    <property type="entry name" value="RPIR-FAMILY TRANSCRIPTIONAL REGULATOR"/>
    <property type="match status" value="1"/>
</dbReference>
<sequence length="309" mass="34700">MTEKENFSMLRRIAAKSGNLSPKHLKLAQYIEKNYTSLAYVTMTELASLANVSETTVVRFVYNLGYKGFPEFMAALREELTANSKRPIMSAFAIKSGEYEFPRDTCRAIFAMEMQVMAETLAGINEDEFERAAEMVAKAKTVLIVACGANVCCAQALLFALQVMKPNVHMIEKLGLPEDALIRSAGKNSVCIVFSTPRYPLETQKILKIIQKREIPVIGFSNSVLSPIFSYCEIFIQVPEKYVTYIDSNASYMALIHALSFEICQKDEAKAKKMIAEYNDFVRSTNYYVNGETDLVDTSLIIKEPTQNS</sequence>
<evidence type="ECO:0000256" key="2">
    <source>
        <dbReference type="ARBA" id="ARBA00023125"/>
    </source>
</evidence>
<dbReference type="InterPro" id="IPR046348">
    <property type="entry name" value="SIS_dom_sf"/>
</dbReference>
<dbReference type="PANTHER" id="PTHR30514">
    <property type="entry name" value="GLUCOKINASE"/>
    <property type="match status" value="1"/>
</dbReference>
<dbReference type="InterPro" id="IPR035472">
    <property type="entry name" value="RpiR-like_SIS"/>
</dbReference>
<name>A0A073INR4_9BACT</name>
<dbReference type="Proteomes" id="UP000027665">
    <property type="component" value="Unassembled WGS sequence"/>
</dbReference>
<dbReference type="eggNOG" id="COG1737">
    <property type="taxonomic scope" value="Bacteria"/>
</dbReference>
<dbReference type="Gene3D" id="1.10.10.10">
    <property type="entry name" value="Winged helix-like DNA-binding domain superfamily/Winged helix DNA-binding domain"/>
    <property type="match status" value="1"/>
</dbReference>
<proteinExistence type="predicted"/>
<dbReference type="SUPFAM" id="SSF53697">
    <property type="entry name" value="SIS domain"/>
    <property type="match status" value="1"/>
</dbReference>
<comment type="caution">
    <text evidence="6">The sequence shown here is derived from an EMBL/GenBank/DDBJ whole genome shotgun (WGS) entry which is preliminary data.</text>
</comment>
<dbReference type="InterPro" id="IPR000281">
    <property type="entry name" value="HTH_RpiR"/>
</dbReference>
<keyword evidence="1" id="KW-0805">Transcription regulation</keyword>
<dbReference type="AlphaFoldDB" id="A0A073INR4"/>
<dbReference type="InterPro" id="IPR009057">
    <property type="entry name" value="Homeodomain-like_sf"/>
</dbReference>
<dbReference type="InterPro" id="IPR036388">
    <property type="entry name" value="WH-like_DNA-bd_sf"/>
</dbReference>
<dbReference type="InterPro" id="IPR001347">
    <property type="entry name" value="SIS_dom"/>
</dbReference>
<dbReference type="GO" id="GO:0003700">
    <property type="term" value="F:DNA-binding transcription factor activity"/>
    <property type="evidence" value="ECO:0007669"/>
    <property type="project" value="InterPro"/>
</dbReference>
<dbReference type="Gene3D" id="3.40.50.10490">
    <property type="entry name" value="Glucose-6-phosphate isomerase like protein, domain 1"/>
    <property type="match status" value="1"/>
</dbReference>
<dbReference type="PROSITE" id="PS51464">
    <property type="entry name" value="SIS"/>
    <property type="match status" value="1"/>
</dbReference>